<organism evidence="4">
    <name type="scientific">Siphoviridae sp. ctr0N4</name>
    <dbReference type="NCBI Taxonomy" id="2826473"/>
    <lineage>
        <taxon>Viruses</taxon>
        <taxon>Duplodnaviria</taxon>
        <taxon>Heunggongvirae</taxon>
        <taxon>Uroviricota</taxon>
        <taxon>Caudoviricetes</taxon>
    </lineage>
</organism>
<dbReference type="PANTHER" id="PTHR10133">
    <property type="entry name" value="DNA POLYMERASE I"/>
    <property type="match status" value="1"/>
</dbReference>
<feature type="domain" description="DNA-directed DNA polymerase family A palm" evidence="3">
    <location>
        <begin position="376"/>
        <end position="622"/>
    </location>
</feature>
<dbReference type="GO" id="GO:0003887">
    <property type="term" value="F:DNA-directed DNA polymerase activity"/>
    <property type="evidence" value="ECO:0007669"/>
    <property type="project" value="InterPro"/>
</dbReference>
<proteinExistence type="predicted"/>
<sequence>MRRVMGVDIETYSSVDLIKSGVYRYVEAPDFDVLLIGYSYDDEDEVHVIDTMSIDRDTDEELRSFCEALTDPDILKTAYNANFERTCLARWLKEPMPPEQWQCTMIKALTLGLPGSLASSGAALGLPEDKLKDPQGKALIQYFSKPCKPTRANGGRRRNLPEHDPEKWKLYIEYNRQDVVSETEIRKRLAAYKTPENEQTLWELDQRMNDRGVRLDVAMIEKIVDYDARRSRELQAEAQAITGLENPNSLAQLKRWLAEQNVGMTSVTKDTIEEVLKNRSLPANVRRVLEIRTALGKTSVAKYSTMLAAVCEDDRLRGILQFYGANRSGRWAGRLVQTHNLARNSLPDLALARELAASGDFDTMQTLFGETAFVFSELVRTAFVPSEGCRFVVSDFSAIEARVVAWIAGEEWVLDTFRAGKDIYCETAAMMYHVPVEKHGINGHLRAKGKVATLACGYQGGVGAMKRMDRSGSIPEEELQSIVDAWRAANPKIKKLWFLCETAAKTAITEHRTVRLPRGVAFSYINGNLFITLPGGRKLCYWSTRLKMDPRDGREHITYMGVNQETKAWGETETYGGKLVENIVQATARDCLAVAMTRVSALGYKIVMHVHDEMIVDVPCEDTDAAAVINDIMGQDIDWAPGLPLKGDTYETDFYKKD</sequence>
<evidence type="ECO:0000256" key="1">
    <source>
        <dbReference type="ARBA" id="ARBA00022705"/>
    </source>
</evidence>
<dbReference type="GO" id="GO:0039693">
    <property type="term" value="P:viral DNA genome replication"/>
    <property type="evidence" value="ECO:0007669"/>
    <property type="project" value="UniProtKB-KW"/>
</dbReference>
<dbReference type="InterPro" id="IPR001098">
    <property type="entry name" value="DNA-dir_DNA_pol_A_palm_dom"/>
</dbReference>
<dbReference type="SMART" id="SM00482">
    <property type="entry name" value="POLAc"/>
    <property type="match status" value="1"/>
</dbReference>
<keyword evidence="2" id="KW-1194">Viral DNA replication</keyword>
<dbReference type="SUPFAM" id="SSF56672">
    <property type="entry name" value="DNA/RNA polymerases"/>
    <property type="match status" value="1"/>
</dbReference>
<dbReference type="SUPFAM" id="SSF53098">
    <property type="entry name" value="Ribonuclease H-like"/>
    <property type="match status" value="1"/>
</dbReference>
<dbReference type="GO" id="GO:0003677">
    <property type="term" value="F:DNA binding"/>
    <property type="evidence" value="ECO:0007669"/>
    <property type="project" value="InterPro"/>
</dbReference>
<dbReference type="Pfam" id="PF00476">
    <property type="entry name" value="DNA_pol_A"/>
    <property type="match status" value="1"/>
</dbReference>
<dbReference type="CDD" id="cd08642">
    <property type="entry name" value="DNA_pol_A_pol_I_A"/>
    <property type="match status" value="1"/>
</dbReference>
<dbReference type="PANTHER" id="PTHR10133:SF27">
    <property type="entry name" value="DNA POLYMERASE NU"/>
    <property type="match status" value="1"/>
</dbReference>
<keyword evidence="1" id="KW-0235">DNA replication</keyword>
<dbReference type="InterPro" id="IPR012337">
    <property type="entry name" value="RNaseH-like_sf"/>
</dbReference>
<accession>A0A8S5M020</accession>
<reference evidence="4" key="1">
    <citation type="journal article" date="2021" name="Proc. Natl. Acad. Sci. U.S.A.">
        <title>A Catalog of Tens of Thousands of Viruses from Human Metagenomes Reveals Hidden Associations with Chronic Diseases.</title>
        <authorList>
            <person name="Tisza M.J."/>
            <person name="Buck C.B."/>
        </authorList>
    </citation>
    <scope>NUCLEOTIDE SEQUENCE</scope>
    <source>
        <strain evidence="4">Ctr0N4</strain>
    </source>
</reference>
<dbReference type="Gene3D" id="3.30.70.370">
    <property type="match status" value="2"/>
</dbReference>
<dbReference type="InterPro" id="IPR002298">
    <property type="entry name" value="DNA_polymerase_A"/>
</dbReference>
<evidence type="ECO:0000259" key="3">
    <source>
        <dbReference type="SMART" id="SM00482"/>
    </source>
</evidence>
<dbReference type="EMBL" id="BK014786">
    <property type="protein sequence ID" value="DAD75570.1"/>
    <property type="molecule type" value="Genomic_DNA"/>
</dbReference>
<dbReference type="GO" id="GO:0006261">
    <property type="term" value="P:DNA-templated DNA replication"/>
    <property type="evidence" value="ECO:0007669"/>
    <property type="project" value="InterPro"/>
</dbReference>
<name>A0A8S5M020_9CAUD</name>
<dbReference type="InterPro" id="IPR043502">
    <property type="entry name" value="DNA/RNA_pol_sf"/>
</dbReference>
<dbReference type="Gene3D" id="1.10.150.20">
    <property type="entry name" value="5' to 3' exonuclease, C-terminal subdomain"/>
    <property type="match status" value="2"/>
</dbReference>
<dbReference type="GO" id="GO:0006302">
    <property type="term" value="P:double-strand break repair"/>
    <property type="evidence" value="ECO:0007669"/>
    <property type="project" value="TreeGrafter"/>
</dbReference>
<evidence type="ECO:0000313" key="4">
    <source>
        <dbReference type="EMBL" id="DAD75570.1"/>
    </source>
</evidence>
<evidence type="ECO:0000256" key="2">
    <source>
        <dbReference type="ARBA" id="ARBA00023109"/>
    </source>
</evidence>
<protein>
    <submittedName>
        <fullName evidence="4">DNA polymerase I</fullName>
    </submittedName>
</protein>